<reference evidence="3" key="1">
    <citation type="submission" date="2021-04" db="EMBL/GenBank/DDBJ databases">
        <title>A novel Synergistetes isolate from a pyrite-forming mixed culture.</title>
        <authorList>
            <person name="Bunk B."/>
            <person name="Sproer C."/>
            <person name="Spring S."/>
            <person name="Pester M."/>
        </authorList>
    </citation>
    <scope>NUCLEOTIDE SEQUENCE [LARGE SCALE GENOMIC DNA]</scope>
    <source>
        <strain evidence="3">J.5.4.2-T.3.5.2</strain>
    </source>
</reference>
<dbReference type="AlphaFoldDB" id="A0A9Q7EYT8"/>
<dbReference type="Pfam" id="PF16868">
    <property type="entry name" value="NMT1_3"/>
    <property type="match status" value="1"/>
</dbReference>
<dbReference type="PANTHER" id="PTHR42941:SF1">
    <property type="entry name" value="SLL1037 PROTEIN"/>
    <property type="match status" value="1"/>
</dbReference>
<dbReference type="CDD" id="cd13520">
    <property type="entry name" value="PBP2_TAXI_TRAP"/>
    <property type="match status" value="1"/>
</dbReference>
<protein>
    <submittedName>
        <fullName evidence="2">TAXI family TRAP transporter solute-binding subunit</fullName>
    </submittedName>
</protein>
<keyword evidence="3" id="KW-1185">Reference proteome</keyword>
<sequence length="347" mass="37222">MDRVDSGTFSIVFSISPLVGVHIRHRGGVRVSRKSWSYLLGVLCLVTVFATAASATTFLNIATGSTGGTYYPVGAGMAKIWNDTVEGIQASAQSTGGTVNNIQLMSEKESEMGFMDGLYYFAYTGQGRYEGNAQKYIRALVPLYPEPIQLMVAKGSGIKSVADMKGKRVSIGAVASGTEVSARQLLHLAGLDPDKDIKAENLGVGDTGSAFGDKRIDAAIMVGALGMAGVVEPSTLGLVEFIDVSDDLVAAVMAETPYWVPFTIPAGTYNGQDKDVKTYASWNIVGIREEIDEETVYQMTKALFDKHDDLVAVNSKMASMVAENVKYILIPLHPGAERYYKEVGAIQ</sequence>
<evidence type="ECO:0000256" key="1">
    <source>
        <dbReference type="SAM" id="Phobius"/>
    </source>
</evidence>
<proteinExistence type="predicted"/>
<evidence type="ECO:0000313" key="3">
    <source>
        <dbReference type="Proteomes" id="UP000671879"/>
    </source>
</evidence>
<evidence type="ECO:0000313" key="2">
    <source>
        <dbReference type="EMBL" id="QTX32381.1"/>
    </source>
</evidence>
<dbReference type="NCBIfam" id="TIGR02122">
    <property type="entry name" value="TRAP_TAXI"/>
    <property type="match status" value="1"/>
</dbReference>
<gene>
    <name evidence="2" type="ORF">KAR29_00035</name>
</gene>
<feature type="transmembrane region" description="Helical" evidence="1">
    <location>
        <begin position="36"/>
        <end position="59"/>
    </location>
</feature>
<keyword evidence="1" id="KW-0812">Transmembrane</keyword>
<dbReference type="SUPFAM" id="SSF53850">
    <property type="entry name" value="Periplasmic binding protein-like II"/>
    <property type="match status" value="1"/>
</dbReference>
<keyword evidence="1" id="KW-0472">Membrane</keyword>
<dbReference type="Gene3D" id="3.40.190.10">
    <property type="entry name" value="Periplasmic binding protein-like II"/>
    <property type="match status" value="2"/>
</dbReference>
<accession>A0A9Q7EYT8</accession>
<name>A0A9Q7EYT8_9BACT</name>
<dbReference type="EMBL" id="CP072943">
    <property type="protein sequence ID" value="QTX32381.1"/>
    <property type="molecule type" value="Genomic_DNA"/>
</dbReference>
<keyword evidence="1" id="KW-1133">Transmembrane helix</keyword>
<organism evidence="2 3">
    <name type="scientific">Aminithiophilus ramosus</name>
    <dbReference type="NCBI Taxonomy" id="3029084"/>
    <lineage>
        <taxon>Bacteria</taxon>
        <taxon>Thermotogati</taxon>
        <taxon>Synergistota</taxon>
        <taxon>Synergistia</taxon>
        <taxon>Synergistales</taxon>
        <taxon>Aminithiophilaceae</taxon>
        <taxon>Aminithiophilus</taxon>
    </lineage>
</organism>
<dbReference type="PANTHER" id="PTHR42941">
    <property type="entry name" value="SLL1037 PROTEIN"/>
    <property type="match status" value="1"/>
</dbReference>
<dbReference type="KEGG" id="aram:KAR29_00035"/>
<dbReference type="InterPro" id="IPR011852">
    <property type="entry name" value="TRAP_TAXI"/>
</dbReference>
<dbReference type="Proteomes" id="UP000671879">
    <property type="component" value="Chromosome"/>
</dbReference>
<feature type="transmembrane region" description="Helical" evidence="1">
    <location>
        <begin position="6"/>
        <end position="24"/>
    </location>
</feature>